<accession>A0A438HFI7</accession>
<keyword evidence="1" id="KW-0064">Aspartyl protease</keyword>
<evidence type="ECO:0000259" key="3">
    <source>
        <dbReference type="Pfam" id="PF07727"/>
    </source>
</evidence>
<feature type="region of interest" description="Disordered" evidence="2">
    <location>
        <begin position="286"/>
        <end position="318"/>
    </location>
</feature>
<evidence type="ECO:0000313" key="6">
    <source>
        <dbReference type="Proteomes" id="UP000288805"/>
    </source>
</evidence>
<dbReference type="InterPro" id="IPR043502">
    <property type="entry name" value="DNA/RNA_pol_sf"/>
</dbReference>
<name>A0A438HFI7_VITVI</name>
<dbReference type="CDD" id="cd09272">
    <property type="entry name" value="RNase_HI_RT_Ty1"/>
    <property type="match status" value="1"/>
</dbReference>
<dbReference type="PANTHER" id="PTHR11439:SF486">
    <property type="entry name" value="RLK (RECEPTOR-LIKE KINASE) PROTEIN, PUTATIVE-RELATED"/>
    <property type="match status" value="1"/>
</dbReference>
<evidence type="ECO:0000313" key="5">
    <source>
        <dbReference type="EMBL" id="RVW83231.1"/>
    </source>
</evidence>
<dbReference type="PANTHER" id="PTHR11439">
    <property type="entry name" value="GAG-POL-RELATED RETROTRANSPOSON"/>
    <property type="match status" value="1"/>
</dbReference>
<evidence type="ECO:0000256" key="2">
    <source>
        <dbReference type="SAM" id="MobiDB-lite"/>
    </source>
</evidence>
<evidence type="ECO:0000256" key="1">
    <source>
        <dbReference type="ARBA" id="ARBA00022750"/>
    </source>
</evidence>
<sequence>MASSQVSSVTSPESGGRSEIPNLGGNDSSPILITGHKLNGHNYLQWSQSVLLFICGKGKDEYLTGEAVMPETTEPGFRKWKIENSMIMSWLINSMNNDIGENFLLFGTAKDIWDAAKETYSSSENISELFQVESALHDFRQGEQSVTQYYNTLTRYWQQLDLFETHSWKCSDDAATYRQIVEQKRLFKFFLGLNRELDDVRGRIMGIKPLPSLREAFSEVRREESRKKVMMGSKEQPAPTLDGSALVARSFNSSGGDRQKRDRPWCDYCKKPGHYKEACWKLHGKPADWKPKPRSDRDGKAHVAANSESTSVPEPSPFNKEQMEMLQKLLSQVGSGSTTGIALTASRGGMKPWIVDTGASDHMTGDAAILQNYKPSNGHSSVHIADGSKSKIAGTGSIKLTKDLYLDSVLHVPNLDCNLLSISKLARDLQCVTKFYQIRVFFQDLKSGKMIGSAELCSGLYLLSCGQFSNQVSQASCVQSQSMLESFNSVSNSKGESMNEHQVWESRLEGVPSFHSESPNPSQFAPIELSTPMPSSVQPSPAHKCSFSRDHPELEHGSQSTCGQYIDSNSSLPEENIGEDRAGEVLIPSIDDSTLPIALRKGVRRCSQHNTRGIKNFRMEEAVQDEIDALEKNGTWTITDFPVGKRLVGCKWIFTIKYKADGSVERFKARLDSSLIGCQSRLVLATTGHKNAFLNGDLEEEVYMEIPPGFEESMAKNQADHTLFVKKSHARKMAILIVYVDDIILSGNDMEELQNLKKYLSEEFEVKDLGNLKYFLGMEVARSRKGIVVSQRKYILDLLKETGMLGCKPIDTPMDSQKKLGIEKESTPVDRGRYQRLVGRLIYLSHTRLDIGFAVSAGKVYSSERQRTVTLKYTQMRIGQETSLTGGSTSGYCSFVWGNLVTWRSKKQSVVARSSAEAEYRALAQGICEGVWIKRVLSELGQTSSSPILMMCDNQAAISIAKNPVHHDRTKHVEIDRHFITEKVTSETVKLNYVPTKHQTADILTKALPRPNFENLTCKLGLYDIYSPA</sequence>
<dbReference type="InterPro" id="IPR054722">
    <property type="entry name" value="PolX-like_BBD"/>
</dbReference>
<keyword evidence="1" id="KW-0378">Hydrolase</keyword>
<dbReference type="AlphaFoldDB" id="A0A438HFI7"/>
<dbReference type="Pfam" id="PF07727">
    <property type="entry name" value="RVT_2"/>
    <property type="match status" value="1"/>
</dbReference>
<feature type="compositionally biased region" description="Basic and acidic residues" evidence="2">
    <location>
        <begin position="547"/>
        <end position="556"/>
    </location>
</feature>
<gene>
    <name evidence="5" type="primary">RE1_3330</name>
    <name evidence="5" type="ORF">CK203_039629</name>
</gene>
<feature type="compositionally biased region" description="Low complexity" evidence="2">
    <location>
        <begin position="1"/>
        <end position="14"/>
    </location>
</feature>
<feature type="compositionally biased region" description="Basic and acidic residues" evidence="2">
    <location>
        <begin position="286"/>
        <end position="301"/>
    </location>
</feature>
<protein>
    <submittedName>
        <fullName evidence="5">Retrovirus-related Pol polyprotein from transposon RE1</fullName>
    </submittedName>
</protein>
<comment type="caution">
    <text evidence="5">The sequence shown here is derived from an EMBL/GenBank/DDBJ whole genome shotgun (WGS) entry which is preliminary data.</text>
</comment>
<evidence type="ECO:0000259" key="4">
    <source>
        <dbReference type="Pfam" id="PF22936"/>
    </source>
</evidence>
<proteinExistence type="predicted"/>
<dbReference type="Pfam" id="PF14223">
    <property type="entry name" value="Retrotran_gag_2"/>
    <property type="match status" value="1"/>
</dbReference>
<organism evidence="5 6">
    <name type="scientific">Vitis vinifera</name>
    <name type="common">Grape</name>
    <dbReference type="NCBI Taxonomy" id="29760"/>
    <lineage>
        <taxon>Eukaryota</taxon>
        <taxon>Viridiplantae</taxon>
        <taxon>Streptophyta</taxon>
        <taxon>Embryophyta</taxon>
        <taxon>Tracheophyta</taxon>
        <taxon>Spermatophyta</taxon>
        <taxon>Magnoliopsida</taxon>
        <taxon>eudicotyledons</taxon>
        <taxon>Gunneridae</taxon>
        <taxon>Pentapetalae</taxon>
        <taxon>rosids</taxon>
        <taxon>Vitales</taxon>
        <taxon>Vitaceae</taxon>
        <taxon>Viteae</taxon>
        <taxon>Vitis</taxon>
    </lineage>
</organism>
<keyword evidence="1" id="KW-0645">Protease</keyword>
<dbReference type="GO" id="GO:0004190">
    <property type="term" value="F:aspartic-type endopeptidase activity"/>
    <property type="evidence" value="ECO:0007669"/>
    <property type="project" value="UniProtKB-KW"/>
</dbReference>
<feature type="domain" description="Retrovirus-related Pol polyprotein from transposon TNT 1-94-like beta-barrel" evidence="4">
    <location>
        <begin position="353"/>
        <end position="426"/>
    </location>
</feature>
<feature type="domain" description="Reverse transcriptase Ty1/copia-type" evidence="3">
    <location>
        <begin position="715"/>
        <end position="814"/>
    </location>
</feature>
<dbReference type="SUPFAM" id="SSF56672">
    <property type="entry name" value="DNA/RNA polymerases"/>
    <property type="match status" value="1"/>
</dbReference>
<feature type="region of interest" description="Disordered" evidence="2">
    <location>
        <begin position="532"/>
        <end position="561"/>
    </location>
</feature>
<reference evidence="5 6" key="1">
    <citation type="journal article" date="2018" name="PLoS Genet.">
        <title>Population sequencing reveals clonal diversity and ancestral inbreeding in the grapevine cultivar Chardonnay.</title>
        <authorList>
            <person name="Roach M.J."/>
            <person name="Johnson D.L."/>
            <person name="Bohlmann J."/>
            <person name="van Vuuren H.J."/>
            <person name="Jones S.J."/>
            <person name="Pretorius I.S."/>
            <person name="Schmidt S.A."/>
            <person name="Borneman A.R."/>
        </authorList>
    </citation>
    <scope>NUCLEOTIDE SEQUENCE [LARGE SCALE GENOMIC DNA]</scope>
    <source>
        <strain evidence="6">cv. Chardonnay</strain>
        <tissue evidence="5">Leaf</tissue>
    </source>
</reference>
<feature type="region of interest" description="Disordered" evidence="2">
    <location>
        <begin position="1"/>
        <end position="25"/>
    </location>
</feature>
<dbReference type="Proteomes" id="UP000288805">
    <property type="component" value="Unassembled WGS sequence"/>
</dbReference>
<dbReference type="EMBL" id="QGNW01000230">
    <property type="protein sequence ID" value="RVW83231.1"/>
    <property type="molecule type" value="Genomic_DNA"/>
</dbReference>
<dbReference type="Pfam" id="PF22936">
    <property type="entry name" value="Pol_BBD"/>
    <property type="match status" value="1"/>
</dbReference>
<dbReference type="InterPro" id="IPR013103">
    <property type="entry name" value="RVT_2"/>
</dbReference>